<keyword evidence="2 3" id="KW-0687">Ribonucleoprotein</keyword>
<evidence type="ECO:0000256" key="2">
    <source>
        <dbReference type="ARBA" id="ARBA00023274"/>
    </source>
</evidence>
<dbReference type="PANTHER" id="PTHR12919:SF20">
    <property type="entry name" value="SMALL RIBOSOMAL SUBUNIT PROTEIN BS16M"/>
    <property type="match status" value="1"/>
</dbReference>
<organism evidence="4 5">
    <name type="scientific">Candidatus Synchoanobacter obligatus</name>
    <dbReference type="NCBI Taxonomy" id="2919597"/>
    <lineage>
        <taxon>Bacteria</taxon>
        <taxon>Pseudomonadati</taxon>
        <taxon>Pseudomonadota</taxon>
        <taxon>Gammaproteobacteria</taxon>
        <taxon>Candidatus Comchoanobacterales</taxon>
        <taxon>Candidatus Comchoanobacteraceae</taxon>
        <taxon>Candidatus Synchoanobacter</taxon>
    </lineage>
</organism>
<accession>A0ABT1L5S9</accession>
<dbReference type="PANTHER" id="PTHR12919">
    <property type="entry name" value="30S RIBOSOMAL PROTEIN S16"/>
    <property type="match status" value="1"/>
</dbReference>
<proteinExistence type="inferred from homology"/>
<reference evidence="4 5" key="1">
    <citation type="journal article" date="2022" name="Nat. Microbiol.">
        <title>The microbiome of a bacterivorous marine choanoflagellate contains a resource-demanding obligate bacterial associate.</title>
        <authorList>
            <person name="Needham D.M."/>
            <person name="Poirier C."/>
            <person name="Bachy C."/>
            <person name="George E.E."/>
            <person name="Wilken S."/>
            <person name="Yung C.C.M."/>
            <person name="Limardo A.J."/>
            <person name="Morando M."/>
            <person name="Sudek L."/>
            <person name="Malmstrom R.R."/>
            <person name="Keeling P.J."/>
            <person name="Santoro A.E."/>
            <person name="Worden A.Z."/>
        </authorList>
    </citation>
    <scope>NUCLEOTIDE SEQUENCE [LARGE SCALE GENOMIC DNA]</scope>
    <source>
        <strain evidence="4 5">Comchoano-2</strain>
    </source>
</reference>
<dbReference type="Gene3D" id="3.30.1320.10">
    <property type="match status" value="1"/>
</dbReference>
<dbReference type="RefSeq" id="WP_258569631.1">
    <property type="nucleotide sequence ID" value="NZ_JAKUDN010000002.1"/>
</dbReference>
<comment type="caution">
    <text evidence="4">The sequence shown here is derived from an EMBL/GenBank/DDBJ whole genome shotgun (WGS) entry which is preliminary data.</text>
</comment>
<dbReference type="Pfam" id="PF00886">
    <property type="entry name" value="Ribosomal_S16"/>
    <property type="match status" value="1"/>
</dbReference>
<protein>
    <recommendedName>
        <fullName evidence="3">Small ribosomal subunit protein bS16</fullName>
    </recommendedName>
</protein>
<dbReference type="EMBL" id="JAKUDN010000002">
    <property type="protein sequence ID" value="MCP8352526.1"/>
    <property type="molecule type" value="Genomic_DNA"/>
</dbReference>
<keyword evidence="1 3" id="KW-0689">Ribosomal protein</keyword>
<evidence type="ECO:0000256" key="3">
    <source>
        <dbReference type="HAMAP-Rule" id="MF_00385"/>
    </source>
</evidence>
<keyword evidence="5" id="KW-1185">Reference proteome</keyword>
<evidence type="ECO:0000313" key="4">
    <source>
        <dbReference type="EMBL" id="MCP8352526.1"/>
    </source>
</evidence>
<evidence type="ECO:0000313" key="5">
    <source>
        <dbReference type="Proteomes" id="UP001320768"/>
    </source>
</evidence>
<gene>
    <name evidence="3 4" type="primary">rpsP</name>
    <name evidence="4" type="ORF">MKS91_04410</name>
</gene>
<dbReference type="GO" id="GO:0005840">
    <property type="term" value="C:ribosome"/>
    <property type="evidence" value="ECO:0007669"/>
    <property type="project" value="UniProtKB-KW"/>
</dbReference>
<sequence length="82" mass="9452">MVKIRFSRGGRKKAPFYHIIVADSRSARDGKFIERIGHFDPLQEEQKGLTLSIERLEHWVGEGAQMSPRVKSLYKVLKKNKG</sequence>
<name>A0ABT1L5S9_9GAMM</name>
<dbReference type="NCBIfam" id="TIGR00002">
    <property type="entry name" value="S16"/>
    <property type="match status" value="1"/>
</dbReference>
<comment type="similarity">
    <text evidence="3">Belongs to the bacterial ribosomal protein bS16 family.</text>
</comment>
<dbReference type="InterPro" id="IPR000307">
    <property type="entry name" value="Ribosomal_bS16"/>
</dbReference>
<dbReference type="InterPro" id="IPR023803">
    <property type="entry name" value="Ribosomal_bS16_dom_sf"/>
</dbReference>
<dbReference type="HAMAP" id="MF_00385">
    <property type="entry name" value="Ribosomal_bS16"/>
    <property type="match status" value="1"/>
</dbReference>
<evidence type="ECO:0000256" key="1">
    <source>
        <dbReference type="ARBA" id="ARBA00022980"/>
    </source>
</evidence>
<dbReference type="Proteomes" id="UP001320768">
    <property type="component" value="Unassembled WGS sequence"/>
</dbReference>
<dbReference type="SUPFAM" id="SSF54565">
    <property type="entry name" value="Ribosomal protein S16"/>
    <property type="match status" value="1"/>
</dbReference>